<organism evidence="2 3">
    <name type="scientific">Portunus trituberculatus</name>
    <name type="common">Swimming crab</name>
    <name type="synonym">Neptunus trituberculatus</name>
    <dbReference type="NCBI Taxonomy" id="210409"/>
    <lineage>
        <taxon>Eukaryota</taxon>
        <taxon>Metazoa</taxon>
        <taxon>Ecdysozoa</taxon>
        <taxon>Arthropoda</taxon>
        <taxon>Crustacea</taxon>
        <taxon>Multicrustacea</taxon>
        <taxon>Malacostraca</taxon>
        <taxon>Eumalacostraca</taxon>
        <taxon>Eucarida</taxon>
        <taxon>Decapoda</taxon>
        <taxon>Pleocyemata</taxon>
        <taxon>Brachyura</taxon>
        <taxon>Eubrachyura</taxon>
        <taxon>Portunoidea</taxon>
        <taxon>Portunidae</taxon>
        <taxon>Portuninae</taxon>
        <taxon>Portunus</taxon>
    </lineage>
</organism>
<proteinExistence type="predicted"/>
<sequence>MNMVLTWRRPMILSQPSLVDPLCRKVQSDPRPPMTGRSDDGSHHSPVGRKAAVHRTSTSQLPVSSRRLIISSQGLKYVRWRAAGQGEILSLLVRWKRVSSCGLAALEKASSLNRCIPSLWSINRDRRCLCLFFLPWMST</sequence>
<gene>
    <name evidence="2" type="ORF">E2C01_045378</name>
</gene>
<dbReference type="EMBL" id="VSRR010010236">
    <property type="protein sequence ID" value="MPC51529.1"/>
    <property type="molecule type" value="Genomic_DNA"/>
</dbReference>
<comment type="caution">
    <text evidence="2">The sequence shown here is derived from an EMBL/GenBank/DDBJ whole genome shotgun (WGS) entry which is preliminary data.</text>
</comment>
<dbReference type="AlphaFoldDB" id="A0A5B7G1W7"/>
<feature type="region of interest" description="Disordered" evidence="1">
    <location>
        <begin position="23"/>
        <end position="59"/>
    </location>
</feature>
<accession>A0A5B7G1W7</accession>
<evidence type="ECO:0000313" key="2">
    <source>
        <dbReference type="EMBL" id="MPC51529.1"/>
    </source>
</evidence>
<dbReference type="Proteomes" id="UP000324222">
    <property type="component" value="Unassembled WGS sequence"/>
</dbReference>
<protein>
    <submittedName>
        <fullName evidence="2">Uncharacterized protein</fullName>
    </submittedName>
</protein>
<evidence type="ECO:0000256" key="1">
    <source>
        <dbReference type="SAM" id="MobiDB-lite"/>
    </source>
</evidence>
<keyword evidence="3" id="KW-1185">Reference proteome</keyword>
<evidence type="ECO:0000313" key="3">
    <source>
        <dbReference type="Proteomes" id="UP000324222"/>
    </source>
</evidence>
<name>A0A5B7G1W7_PORTR</name>
<reference evidence="2 3" key="1">
    <citation type="submission" date="2019-05" db="EMBL/GenBank/DDBJ databases">
        <title>Another draft genome of Portunus trituberculatus and its Hox gene families provides insights of decapod evolution.</title>
        <authorList>
            <person name="Jeong J.-H."/>
            <person name="Song I."/>
            <person name="Kim S."/>
            <person name="Choi T."/>
            <person name="Kim D."/>
            <person name="Ryu S."/>
            <person name="Kim W."/>
        </authorList>
    </citation>
    <scope>NUCLEOTIDE SEQUENCE [LARGE SCALE GENOMIC DNA]</scope>
    <source>
        <tissue evidence="2">Muscle</tissue>
    </source>
</reference>